<reference evidence="2" key="2">
    <citation type="submission" date="2025-05" db="UniProtKB">
        <authorList>
            <consortium name="Ensembl"/>
        </authorList>
    </citation>
    <scope>IDENTIFICATION</scope>
</reference>
<evidence type="ECO:0000313" key="2">
    <source>
        <dbReference type="Ensembl" id="ENSDCDP00010042760.1"/>
    </source>
</evidence>
<dbReference type="AlphaFoldDB" id="A0AAY4DAZ5"/>
<reference evidence="2 3" key="1">
    <citation type="submission" date="2020-06" db="EMBL/GenBank/DDBJ databases">
        <authorList>
            <consortium name="Wellcome Sanger Institute Data Sharing"/>
        </authorList>
    </citation>
    <scope>NUCLEOTIDE SEQUENCE [LARGE SCALE GENOMIC DNA]</scope>
</reference>
<protein>
    <recommendedName>
        <fullName evidence="1">SCAN box domain-containing protein</fullName>
    </recommendedName>
</protein>
<dbReference type="Proteomes" id="UP000694580">
    <property type="component" value="Chromosome 13"/>
</dbReference>
<sequence>MSLAGEFIQSPTYELLSRCTKDNLLQIAENYTIELTSEYKTEERNFVLKKLELELSTRKDAIVPAVVSVPPVSLLPPGSVSPPHVSPVDQTSSDPGDYGFDVSRNISLVPPFNEREVEKYFSHFERVAITLKWPTAVWSLSLQCVLSGKAQEVYSALTVEQSSDYSTVKTAILNAYELVPEAYNQKFSRLSKNDRITYVEFAHEKENLFDRWCTSEHVTSREQLRELVLLEEFKNCVPDAVATYQHDRQVTMLAQLLEPFQSQRMALLCETFL</sequence>
<dbReference type="GeneTree" id="ENSGT00940000165751"/>
<keyword evidence="3" id="KW-1185">Reference proteome</keyword>
<dbReference type="Ensembl" id="ENSDCDT00010052805.1">
    <property type="protein sequence ID" value="ENSDCDP00010042760.1"/>
    <property type="gene ID" value="ENSDCDG00010026851.1"/>
</dbReference>
<dbReference type="PANTHER" id="PTHR46888:SF13">
    <property type="entry name" value="RIBONUCLEASE H"/>
    <property type="match status" value="1"/>
</dbReference>
<dbReference type="InterPro" id="IPR003309">
    <property type="entry name" value="SCAN_dom"/>
</dbReference>
<dbReference type="InterPro" id="IPR038269">
    <property type="entry name" value="SCAN_sf"/>
</dbReference>
<evidence type="ECO:0000313" key="3">
    <source>
        <dbReference type="Proteomes" id="UP000694580"/>
    </source>
</evidence>
<dbReference type="SUPFAM" id="SSF47353">
    <property type="entry name" value="Retrovirus capsid dimerization domain-like"/>
    <property type="match status" value="1"/>
</dbReference>
<feature type="domain" description="SCAN box" evidence="1">
    <location>
        <begin position="180"/>
        <end position="263"/>
    </location>
</feature>
<name>A0AAY4DAZ5_9TELE</name>
<proteinExistence type="predicted"/>
<dbReference type="Gene3D" id="1.10.4020.10">
    <property type="entry name" value="DNA breaking-rejoining enzymes"/>
    <property type="match status" value="1"/>
</dbReference>
<evidence type="ECO:0000259" key="1">
    <source>
        <dbReference type="Pfam" id="PF02023"/>
    </source>
</evidence>
<dbReference type="PANTHER" id="PTHR46888">
    <property type="entry name" value="ZINC KNUCKLE DOMAINCONTAINING PROTEIN-RELATED"/>
    <property type="match status" value="1"/>
</dbReference>
<dbReference type="Pfam" id="PF02023">
    <property type="entry name" value="SCAN"/>
    <property type="match status" value="1"/>
</dbReference>
<organism evidence="2 3">
    <name type="scientific">Denticeps clupeoides</name>
    <name type="common">denticle herring</name>
    <dbReference type="NCBI Taxonomy" id="299321"/>
    <lineage>
        <taxon>Eukaryota</taxon>
        <taxon>Metazoa</taxon>
        <taxon>Chordata</taxon>
        <taxon>Craniata</taxon>
        <taxon>Vertebrata</taxon>
        <taxon>Euteleostomi</taxon>
        <taxon>Actinopterygii</taxon>
        <taxon>Neopterygii</taxon>
        <taxon>Teleostei</taxon>
        <taxon>Clupei</taxon>
        <taxon>Clupeiformes</taxon>
        <taxon>Denticipitoidei</taxon>
        <taxon>Denticipitidae</taxon>
        <taxon>Denticeps</taxon>
    </lineage>
</organism>
<dbReference type="Ensembl" id="ENSDCDT00010033247.1">
    <property type="protein sequence ID" value="ENSDCDP00010026791.1"/>
    <property type="gene ID" value="ENSDCDG00010017070.1"/>
</dbReference>
<accession>A0AAY4DAZ5</accession>